<evidence type="ECO:0000313" key="5">
    <source>
        <dbReference type="Proteomes" id="UP000184048"/>
    </source>
</evidence>
<keyword evidence="1" id="KW-0597">Phosphoprotein</keyword>
<dbReference type="PROSITE" id="PS50110">
    <property type="entry name" value="RESPONSE_REGULATORY"/>
    <property type="match status" value="1"/>
</dbReference>
<dbReference type="RefSeq" id="WP_072835203.1">
    <property type="nucleotide sequence ID" value="NZ_FQUU01000007.1"/>
</dbReference>
<sequence>MNILIVEDEDLAIDKLKATVMEVEEKAIIVGITHSIQSTVRWLEANPQPDIVLMDIELTDGLSFEIFNRTEVKCPVIFTTSYDAYAIRAFKVNSIDYLLKPVEKEDLKLALEKFHKYADRNPNIVLPALDMKSLVNDLKEQLKHNAYRDRFLVKQGQRLISLEINQLAYMVAEGRVSYIITWDKHKYIVDYTLEELETQLDPRLFFRANRSSIIHVKSIDEIHAYFNGKLKLQIHPQTQYSDIIVSRERAASFKEWVGK</sequence>
<dbReference type="AlphaFoldDB" id="A0A1M4ZN59"/>
<reference evidence="4 5" key="1">
    <citation type="submission" date="2016-11" db="EMBL/GenBank/DDBJ databases">
        <authorList>
            <person name="Jaros S."/>
            <person name="Januszkiewicz K."/>
            <person name="Wedrychowicz H."/>
        </authorList>
    </citation>
    <scope>NUCLEOTIDE SEQUENCE [LARGE SCALE GENOMIC DNA]</scope>
    <source>
        <strain evidence="4 5">DSM 18119</strain>
    </source>
</reference>
<dbReference type="SMART" id="SM00850">
    <property type="entry name" value="LytTR"/>
    <property type="match status" value="1"/>
</dbReference>
<evidence type="ECO:0000259" key="2">
    <source>
        <dbReference type="PROSITE" id="PS50110"/>
    </source>
</evidence>
<dbReference type="Gene3D" id="3.40.50.2300">
    <property type="match status" value="1"/>
</dbReference>
<dbReference type="Gene3D" id="2.40.50.1020">
    <property type="entry name" value="LytTr DNA-binding domain"/>
    <property type="match status" value="1"/>
</dbReference>
<dbReference type="PROSITE" id="PS50930">
    <property type="entry name" value="HTH_LYTTR"/>
    <property type="match status" value="1"/>
</dbReference>
<dbReference type="SMART" id="SM00448">
    <property type="entry name" value="REC"/>
    <property type="match status" value="1"/>
</dbReference>
<gene>
    <name evidence="4" type="ORF">SAMN02745131_02008</name>
</gene>
<dbReference type="PANTHER" id="PTHR37299">
    <property type="entry name" value="TRANSCRIPTIONAL REGULATOR-RELATED"/>
    <property type="match status" value="1"/>
</dbReference>
<dbReference type="InterPro" id="IPR001789">
    <property type="entry name" value="Sig_transdc_resp-reg_receiver"/>
</dbReference>
<name>A0A1M4ZN59_9BACT</name>
<dbReference type="GO" id="GO:0003677">
    <property type="term" value="F:DNA binding"/>
    <property type="evidence" value="ECO:0007669"/>
    <property type="project" value="InterPro"/>
</dbReference>
<evidence type="ECO:0000259" key="3">
    <source>
        <dbReference type="PROSITE" id="PS50930"/>
    </source>
</evidence>
<keyword evidence="5" id="KW-1185">Reference proteome</keyword>
<evidence type="ECO:0000313" key="4">
    <source>
        <dbReference type="EMBL" id="SHF19448.1"/>
    </source>
</evidence>
<dbReference type="Pfam" id="PF04397">
    <property type="entry name" value="LytTR"/>
    <property type="match status" value="1"/>
</dbReference>
<dbReference type="Pfam" id="PF00072">
    <property type="entry name" value="Response_reg"/>
    <property type="match status" value="1"/>
</dbReference>
<evidence type="ECO:0000256" key="1">
    <source>
        <dbReference type="PROSITE-ProRule" id="PRU00169"/>
    </source>
</evidence>
<protein>
    <submittedName>
        <fullName evidence="4">Two component transcriptional regulator, LytTR family</fullName>
    </submittedName>
</protein>
<feature type="domain" description="Response regulatory" evidence="2">
    <location>
        <begin position="2"/>
        <end position="115"/>
    </location>
</feature>
<dbReference type="GO" id="GO:0000156">
    <property type="term" value="F:phosphorelay response regulator activity"/>
    <property type="evidence" value="ECO:0007669"/>
    <property type="project" value="InterPro"/>
</dbReference>
<dbReference type="SUPFAM" id="SSF52172">
    <property type="entry name" value="CheY-like"/>
    <property type="match status" value="1"/>
</dbReference>
<proteinExistence type="predicted"/>
<dbReference type="Proteomes" id="UP000184048">
    <property type="component" value="Unassembled WGS sequence"/>
</dbReference>
<dbReference type="PANTHER" id="PTHR37299:SF1">
    <property type="entry name" value="STAGE 0 SPORULATION PROTEIN A HOMOLOG"/>
    <property type="match status" value="1"/>
</dbReference>
<dbReference type="InterPro" id="IPR011006">
    <property type="entry name" value="CheY-like_superfamily"/>
</dbReference>
<dbReference type="OrthoDB" id="2168082at2"/>
<organism evidence="4 5">
    <name type="scientific">Flavisolibacter ginsengisoli DSM 18119</name>
    <dbReference type="NCBI Taxonomy" id="1121884"/>
    <lineage>
        <taxon>Bacteria</taxon>
        <taxon>Pseudomonadati</taxon>
        <taxon>Bacteroidota</taxon>
        <taxon>Chitinophagia</taxon>
        <taxon>Chitinophagales</taxon>
        <taxon>Chitinophagaceae</taxon>
        <taxon>Flavisolibacter</taxon>
    </lineage>
</organism>
<accession>A0A1M4ZN59</accession>
<dbReference type="STRING" id="1121884.SAMN02745131_02008"/>
<dbReference type="EMBL" id="FQUU01000007">
    <property type="protein sequence ID" value="SHF19448.1"/>
    <property type="molecule type" value="Genomic_DNA"/>
</dbReference>
<dbReference type="InterPro" id="IPR046947">
    <property type="entry name" value="LytR-like"/>
</dbReference>
<feature type="domain" description="HTH LytTR-type" evidence="3">
    <location>
        <begin position="151"/>
        <end position="259"/>
    </location>
</feature>
<feature type="modified residue" description="4-aspartylphosphate" evidence="1">
    <location>
        <position position="55"/>
    </location>
</feature>
<dbReference type="InterPro" id="IPR007492">
    <property type="entry name" value="LytTR_DNA-bd_dom"/>
</dbReference>